<evidence type="ECO:0000256" key="8">
    <source>
        <dbReference type="ARBA" id="ARBA00023180"/>
    </source>
</evidence>
<dbReference type="Gramene" id="AUR62000736-RA">
    <property type="protein sequence ID" value="AUR62000736-RA:cds"/>
    <property type="gene ID" value="AUR62000736"/>
</dbReference>
<evidence type="ECO:0000256" key="13">
    <source>
        <dbReference type="SAM" id="SignalP"/>
    </source>
</evidence>
<feature type="domain" description="Pectinesterase inhibitor" evidence="14">
    <location>
        <begin position="40"/>
        <end position="190"/>
    </location>
</feature>
<keyword evidence="5" id="KW-0378">Hydrolase</keyword>
<dbReference type="SUPFAM" id="SSF101148">
    <property type="entry name" value="Plant invertase/pectin methylesterase inhibitor"/>
    <property type="match status" value="1"/>
</dbReference>
<dbReference type="SMART" id="SM00856">
    <property type="entry name" value="PMEI"/>
    <property type="match status" value="1"/>
</dbReference>
<feature type="active site" evidence="11">
    <location>
        <position position="431"/>
    </location>
</feature>
<dbReference type="PROSITE" id="PS00800">
    <property type="entry name" value="PECTINESTERASE_1"/>
    <property type="match status" value="1"/>
</dbReference>
<comment type="similarity">
    <text evidence="3">In the C-terminal section; belongs to the pectinesterase family.</text>
</comment>
<dbReference type="Proteomes" id="UP000596660">
    <property type="component" value="Unplaced"/>
</dbReference>
<dbReference type="FunFam" id="1.20.140.40:FF:000001">
    <property type="entry name" value="Pectinesterase"/>
    <property type="match status" value="1"/>
</dbReference>
<comment type="similarity">
    <text evidence="2">In the N-terminal section; belongs to the PMEI family.</text>
</comment>
<evidence type="ECO:0000256" key="10">
    <source>
        <dbReference type="ARBA" id="ARBA00057335"/>
    </source>
</evidence>
<evidence type="ECO:0000256" key="12">
    <source>
        <dbReference type="SAM" id="MobiDB-lite"/>
    </source>
</evidence>
<keyword evidence="16" id="KW-1185">Reference proteome</keyword>
<evidence type="ECO:0000313" key="15">
    <source>
        <dbReference type="EnsemblPlants" id="AUR62000736-RA:cds"/>
    </source>
</evidence>
<feature type="region of interest" description="Disordered" evidence="12">
    <location>
        <begin position="593"/>
        <end position="753"/>
    </location>
</feature>
<proteinExistence type="inferred from homology"/>
<name>A0A803KNY0_CHEQI</name>
<dbReference type="Pfam" id="PF04043">
    <property type="entry name" value="PMEI"/>
    <property type="match status" value="1"/>
</dbReference>
<dbReference type="InterPro" id="IPR018040">
    <property type="entry name" value="Pectinesterase_Tyr_AS"/>
</dbReference>
<dbReference type="GO" id="GO:0004857">
    <property type="term" value="F:enzyme inhibitor activity"/>
    <property type="evidence" value="ECO:0007669"/>
    <property type="project" value="InterPro"/>
</dbReference>
<reference evidence="15" key="1">
    <citation type="journal article" date="2017" name="Nature">
        <title>The genome of Chenopodium quinoa.</title>
        <authorList>
            <person name="Jarvis D.E."/>
            <person name="Ho Y.S."/>
            <person name="Lightfoot D.J."/>
            <person name="Schmoeckel S.M."/>
            <person name="Li B."/>
            <person name="Borm T.J.A."/>
            <person name="Ohyanagi H."/>
            <person name="Mineta K."/>
            <person name="Michell C.T."/>
            <person name="Saber N."/>
            <person name="Kharbatia N.M."/>
            <person name="Rupper R.R."/>
            <person name="Sharp A.R."/>
            <person name="Dally N."/>
            <person name="Boughton B.A."/>
            <person name="Woo Y.H."/>
            <person name="Gao G."/>
            <person name="Schijlen E.G.W.M."/>
            <person name="Guo X."/>
            <person name="Momin A.A."/>
            <person name="Negrao S."/>
            <person name="Al-Babili S."/>
            <person name="Gehring C."/>
            <person name="Roessner U."/>
            <person name="Jung C."/>
            <person name="Murphy K."/>
            <person name="Arold S.T."/>
            <person name="Gojobori T."/>
            <person name="van der Linden C.G."/>
            <person name="van Loo E.N."/>
            <person name="Jellen E.N."/>
            <person name="Maughan P.J."/>
            <person name="Tester M."/>
        </authorList>
    </citation>
    <scope>NUCLEOTIDE SEQUENCE [LARGE SCALE GENOMIC DNA]</scope>
    <source>
        <strain evidence="15">cv. PI 614886</strain>
    </source>
</reference>
<dbReference type="InterPro" id="IPR035513">
    <property type="entry name" value="Invertase/methylesterase_inhib"/>
</dbReference>
<evidence type="ECO:0000313" key="16">
    <source>
        <dbReference type="Proteomes" id="UP000596660"/>
    </source>
</evidence>
<feature type="compositionally biased region" description="Low complexity" evidence="12">
    <location>
        <begin position="613"/>
        <end position="647"/>
    </location>
</feature>
<dbReference type="EC" id="3.1.1.11" evidence="4"/>
<dbReference type="Pfam" id="PF01095">
    <property type="entry name" value="Pectinesterase"/>
    <property type="match status" value="1"/>
</dbReference>
<dbReference type="InterPro" id="IPR012334">
    <property type="entry name" value="Pectin_lyas_fold"/>
</dbReference>
<comment type="catalytic activity">
    <reaction evidence="9">
        <text>[(1-&gt;4)-alpha-D-galacturonosyl methyl ester](n) + n H2O = [(1-&gt;4)-alpha-D-galacturonosyl](n) + n methanol + n H(+)</text>
        <dbReference type="Rhea" id="RHEA:22380"/>
        <dbReference type="Rhea" id="RHEA-COMP:14570"/>
        <dbReference type="Rhea" id="RHEA-COMP:14573"/>
        <dbReference type="ChEBI" id="CHEBI:15377"/>
        <dbReference type="ChEBI" id="CHEBI:15378"/>
        <dbReference type="ChEBI" id="CHEBI:17790"/>
        <dbReference type="ChEBI" id="CHEBI:140522"/>
        <dbReference type="ChEBI" id="CHEBI:140523"/>
        <dbReference type="EC" id="3.1.1.11"/>
    </reaction>
</comment>
<feature type="signal peptide" evidence="13">
    <location>
        <begin position="1"/>
        <end position="24"/>
    </location>
</feature>
<protein>
    <recommendedName>
        <fullName evidence="4">pectinesterase</fullName>
        <ecNumber evidence="4">3.1.1.11</ecNumber>
    </recommendedName>
</protein>
<dbReference type="AlphaFoldDB" id="A0A803KNY0"/>
<organism evidence="15 16">
    <name type="scientific">Chenopodium quinoa</name>
    <name type="common">Quinoa</name>
    <dbReference type="NCBI Taxonomy" id="63459"/>
    <lineage>
        <taxon>Eukaryota</taxon>
        <taxon>Viridiplantae</taxon>
        <taxon>Streptophyta</taxon>
        <taxon>Embryophyta</taxon>
        <taxon>Tracheophyta</taxon>
        <taxon>Spermatophyta</taxon>
        <taxon>Magnoliopsida</taxon>
        <taxon>eudicotyledons</taxon>
        <taxon>Gunneridae</taxon>
        <taxon>Pentapetalae</taxon>
        <taxon>Caryophyllales</taxon>
        <taxon>Chenopodiaceae</taxon>
        <taxon>Chenopodioideae</taxon>
        <taxon>Atripliceae</taxon>
        <taxon>Chenopodium</taxon>
    </lineage>
</organism>
<evidence type="ECO:0000256" key="5">
    <source>
        <dbReference type="ARBA" id="ARBA00022801"/>
    </source>
</evidence>
<dbReference type="GO" id="GO:0030599">
    <property type="term" value="F:pectinesterase activity"/>
    <property type="evidence" value="ECO:0007669"/>
    <property type="project" value="UniProtKB-EC"/>
</dbReference>
<sequence>MSRVAVITLSSLLLVGLIASVTFSFVSHNWGKNNNQKLAASSKAVQAICNPTDYKDACLKSLATVRTDDPKELIKAAFVSAKAELIDISKNSMVLKELEKDPKTAAAVKDCKELLQDAIDDFQRSFDEISKSDMTQANSALENLKIWLSATRTYQETCLDGFENTTGDASVKMRKVLQTAMEMSSNGLAIVNDLSSLLSSLDISSFNKRRLLSTQVNRRLLNDDDGGVLLQDSEQDRRRRLLTTVPIVGHHKGEVYPEWVDGFRRKLLEATTLDDDLKARANVVVAQDGSGKYKTIEEALKEVPKEGKESFIIYIKEGVYNEYLVLFKWMTNVVMIGDGPTKTRITNNKNFADGTKTFKTATLSVLGDFFMAKDIGVENTAGAIKHQAVAFRAQTDKSIFFNCHFDGYQDTLYAHTYRQFYRDCRITGTIDFIFGDAAAFFQNCTFVVRKPLENQNCIVTAQGRMERHQPTGIIIHSSKFESDPEYYPVRNKNKAYLGRPWKEFSKTIIMESQIDDLIQPQGWLPWEGNFALDTLYYGEYNNVGAGAGLADRVKWRGVKTIVYDRAKKFMPPTLFYNDDWIIASGIPYQPTLSSAAGPTSGIDEDPNAPAGAPSSFPYESSSSSGTTSHGGSLSSSGSTPSKSTPSTSEDEEMEFEDEASNDDMSGNVPDGDEPSPARVEPPSPSTSPSSVVVSPSVSPTTSTNGPSPSPSSEEVSDWLPPALAPEPGPVDEADKEPPITSPKPKTNSGSKSNIELSMLLSGVIMWVALLI</sequence>
<dbReference type="InterPro" id="IPR006501">
    <property type="entry name" value="Pectinesterase_inhib_dom"/>
</dbReference>
<feature type="compositionally biased region" description="Polar residues" evidence="12">
    <location>
        <begin position="743"/>
        <end position="753"/>
    </location>
</feature>
<accession>A0A803KNY0</accession>
<dbReference type="InterPro" id="IPR033131">
    <property type="entry name" value="Pectinesterase_Asp_AS"/>
</dbReference>
<dbReference type="FunFam" id="2.160.20.10:FF:000001">
    <property type="entry name" value="Pectinesterase"/>
    <property type="match status" value="1"/>
</dbReference>
<evidence type="ECO:0000256" key="2">
    <source>
        <dbReference type="ARBA" id="ARBA00006027"/>
    </source>
</evidence>
<dbReference type="CDD" id="cd15798">
    <property type="entry name" value="PMEI-like_3"/>
    <property type="match status" value="1"/>
</dbReference>
<feature type="compositionally biased region" description="Acidic residues" evidence="12">
    <location>
        <begin position="648"/>
        <end position="661"/>
    </location>
</feature>
<evidence type="ECO:0000256" key="7">
    <source>
        <dbReference type="ARBA" id="ARBA00023157"/>
    </source>
</evidence>
<dbReference type="UniPathway" id="UPA00545">
    <property type="reaction ID" value="UER00823"/>
</dbReference>
<evidence type="ECO:0000256" key="3">
    <source>
        <dbReference type="ARBA" id="ARBA00007786"/>
    </source>
</evidence>
<dbReference type="PROSITE" id="PS00503">
    <property type="entry name" value="PECTINESTERASE_2"/>
    <property type="match status" value="1"/>
</dbReference>
<evidence type="ECO:0000256" key="1">
    <source>
        <dbReference type="ARBA" id="ARBA00005184"/>
    </source>
</evidence>
<dbReference type="NCBIfam" id="TIGR01614">
    <property type="entry name" value="PME_inhib"/>
    <property type="match status" value="1"/>
</dbReference>
<dbReference type="PANTHER" id="PTHR31707">
    <property type="entry name" value="PECTINESTERASE"/>
    <property type="match status" value="1"/>
</dbReference>
<keyword evidence="7" id="KW-1015">Disulfide bond</keyword>
<keyword evidence="13" id="KW-0732">Signal</keyword>
<feature type="compositionally biased region" description="Low complexity" evidence="12">
    <location>
        <begin position="686"/>
        <end position="713"/>
    </location>
</feature>
<dbReference type="Gene3D" id="2.160.20.10">
    <property type="entry name" value="Single-stranded right-handed beta-helix, Pectin lyase-like"/>
    <property type="match status" value="1"/>
</dbReference>
<evidence type="ECO:0000256" key="11">
    <source>
        <dbReference type="PROSITE-ProRule" id="PRU10040"/>
    </source>
</evidence>
<evidence type="ECO:0000256" key="6">
    <source>
        <dbReference type="ARBA" id="ARBA00023085"/>
    </source>
</evidence>
<dbReference type="Gene3D" id="1.20.140.40">
    <property type="entry name" value="Invertase/pectin methylesterase inhibitor family protein"/>
    <property type="match status" value="1"/>
</dbReference>
<evidence type="ECO:0000256" key="9">
    <source>
        <dbReference type="ARBA" id="ARBA00047928"/>
    </source>
</evidence>
<keyword evidence="8" id="KW-0325">Glycoprotein</keyword>
<comment type="function">
    <text evidence="10">Acts in the modification of cell walls via demethylesterification of cell wall pectin.</text>
</comment>
<feature type="chain" id="PRO_5030864731" description="pectinesterase" evidence="13">
    <location>
        <begin position="25"/>
        <end position="771"/>
    </location>
</feature>
<dbReference type="InterPro" id="IPR000070">
    <property type="entry name" value="Pectinesterase_cat"/>
</dbReference>
<reference evidence="15" key="2">
    <citation type="submission" date="2021-03" db="UniProtKB">
        <authorList>
            <consortium name="EnsemblPlants"/>
        </authorList>
    </citation>
    <scope>IDENTIFICATION</scope>
</reference>
<dbReference type="EnsemblPlants" id="AUR62000736-RA">
    <property type="protein sequence ID" value="AUR62000736-RA:cds"/>
    <property type="gene ID" value="AUR62000736"/>
</dbReference>
<dbReference type="SUPFAM" id="SSF51126">
    <property type="entry name" value="Pectin lyase-like"/>
    <property type="match status" value="1"/>
</dbReference>
<comment type="pathway">
    <text evidence="1">Glycan metabolism; pectin degradation; 2-dehydro-3-deoxy-D-gluconate from pectin: step 1/5.</text>
</comment>
<dbReference type="OMA" id="ITHEQTC"/>
<evidence type="ECO:0000256" key="4">
    <source>
        <dbReference type="ARBA" id="ARBA00013229"/>
    </source>
</evidence>
<dbReference type="GO" id="GO:0045490">
    <property type="term" value="P:pectin catabolic process"/>
    <property type="evidence" value="ECO:0007669"/>
    <property type="project" value="UniProtKB-UniPathway"/>
</dbReference>
<evidence type="ECO:0000259" key="14">
    <source>
        <dbReference type="SMART" id="SM00856"/>
    </source>
</evidence>
<dbReference type="InterPro" id="IPR011050">
    <property type="entry name" value="Pectin_lyase_fold/virulence"/>
</dbReference>
<keyword evidence="6" id="KW-0063">Aspartyl esterase</keyword>
<dbReference type="GO" id="GO:0042545">
    <property type="term" value="P:cell wall modification"/>
    <property type="evidence" value="ECO:0007669"/>
    <property type="project" value="InterPro"/>
</dbReference>